<dbReference type="PROSITE" id="PS50022">
    <property type="entry name" value="FA58C_3"/>
    <property type="match status" value="1"/>
</dbReference>
<dbReference type="Pfam" id="PF14498">
    <property type="entry name" value="Glyco_hyd_65N_2"/>
    <property type="match status" value="2"/>
</dbReference>
<accession>A0A1R0ZQ33</accession>
<dbReference type="InterPro" id="IPR012341">
    <property type="entry name" value="6hp_glycosidase-like_sf"/>
</dbReference>
<proteinExistence type="predicted"/>
<comment type="caution">
    <text evidence="5">The sequence shown here is derived from an EMBL/GenBank/DDBJ whole genome shotgun (WGS) entry which is preliminary data.</text>
</comment>
<dbReference type="SUPFAM" id="SSF49785">
    <property type="entry name" value="Galactose-binding domain-like"/>
    <property type="match status" value="1"/>
</dbReference>
<evidence type="ECO:0000256" key="2">
    <source>
        <dbReference type="SAM" id="Phobius"/>
    </source>
</evidence>
<dbReference type="EMBL" id="MPTW01000001">
    <property type="protein sequence ID" value="OME74791.1"/>
    <property type="molecule type" value="Genomic_DNA"/>
</dbReference>
<dbReference type="Gene3D" id="1.10.1330.10">
    <property type="entry name" value="Dockerin domain"/>
    <property type="match status" value="1"/>
</dbReference>
<dbReference type="PANTHER" id="PTHR31084">
    <property type="entry name" value="ALPHA-L-FUCOSIDASE 2"/>
    <property type="match status" value="1"/>
</dbReference>
<dbReference type="GO" id="GO:0000272">
    <property type="term" value="P:polysaccharide catabolic process"/>
    <property type="evidence" value="ECO:0007669"/>
    <property type="project" value="InterPro"/>
</dbReference>
<reference evidence="5 6" key="1">
    <citation type="submission" date="2016-11" db="EMBL/GenBank/DDBJ databases">
        <title>Paenibacillus species isolates.</title>
        <authorList>
            <person name="Beno S.M."/>
        </authorList>
    </citation>
    <scope>NUCLEOTIDE SEQUENCE [LARGE SCALE GENOMIC DNA]</scope>
    <source>
        <strain evidence="5 6">FSL H7-0443</strain>
    </source>
</reference>
<dbReference type="Pfam" id="PF21307">
    <property type="entry name" value="Glyco_hydro_95_C"/>
    <property type="match status" value="1"/>
</dbReference>
<dbReference type="OrthoDB" id="9804511at2"/>
<dbReference type="GO" id="GO:0004560">
    <property type="term" value="F:alpha-L-fucosidase activity"/>
    <property type="evidence" value="ECO:0007669"/>
    <property type="project" value="TreeGrafter"/>
</dbReference>
<dbReference type="SUPFAM" id="SSF63446">
    <property type="entry name" value="Type I dockerin domain"/>
    <property type="match status" value="1"/>
</dbReference>
<evidence type="ECO:0000313" key="5">
    <source>
        <dbReference type="EMBL" id="OME74791.1"/>
    </source>
</evidence>
<evidence type="ECO:0000256" key="1">
    <source>
        <dbReference type="SAM" id="MobiDB-lite"/>
    </source>
</evidence>
<keyword evidence="2" id="KW-0812">Transmembrane</keyword>
<dbReference type="Gene3D" id="2.60.40.680">
    <property type="match status" value="1"/>
</dbReference>
<dbReference type="GO" id="GO:0030246">
    <property type="term" value="F:carbohydrate binding"/>
    <property type="evidence" value="ECO:0007669"/>
    <property type="project" value="InterPro"/>
</dbReference>
<dbReference type="Pfam" id="PF22124">
    <property type="entry name" value="Glyco_hydro_95_cat"/>
    <property type="match status" value="1"/>
</dbReference>
<dbReference type="PROSITE" id="PS51257">
    <property type="entry name" value="PROKAR_LIPOPROTEIN"/>
    <property type="match status" value="1"/>
</dbReference>
<dbReference type="Proteomes" id="UP000187425">
    <property type="component" value="Unassembled WGS sequence"/>
</dbReference>
<dbReference type="CDD" id="cd08547">
    <property type="entry name" value="Type_II_cohesin"/>
    <property type="match status" value="1"/>
</dbReference>
<dbReference type="Pfam" id="PF00963">
    <property type="entry name" value="Cohesin"/>
    <property type="match status" value="1"/>
</dbReference>
<dbReference type="PANTHER" id="PTHR31084:SF19">
    <property type="entry name" value="GLYCOSYL HYDROLASE FAMILY 95 N-TERMINAL DOMAIN-CONTAINING PROTEIN"/>
    <property type="match status" value="1"/>
</dbReference>
<dbReference type="SUPFAM" id="SSF48208">
    <property type="entry name" value="Six-hairpin glycosidases"/>
    <property type="match status" value="1"/>
</dbReference>
<dbReference type="InterPro" id="IPR002105">
    <property type="entry name" value="Dockerin_1_rpt"/>
</dbReference>
<dbReference type="InterPro" id="IPR016134">
    <property type="entry name" value="Dockerin_dom"/>
</dbReference>
<dbReference type="Pfam" id="PF00754">
    <property type="entry name" value="F5_F8_type_C"/>
    <property type="match status" value="1"/>
</dbReference>
<dbReference type="Gene3D" id="1.50.10.10">
    <property type="match status" value="1"/>
</dbReference>
<dbReference type="CDD" id="cd14254">
    <property type="entry name" value="Dockerin_II"/>
    <property type="match status" value="1"/>
</dbReference>
<dbReference type="InterPro" id="IPR008928">
    <property type="entry name" value="6-hairpin_glycosidase_sf"/>
</dbReference>
<dbReference type="Gene3D" id="2.70.98.50">
    <property type="entry name" value="putative glycoside hydrolase family protein from bacillus halodurans"/>
    <property type="match status" value="1"/>
</dbReference>
<keyword evidence="2" id="KW-1133">Transmembrane helix</keyword>
<dbReference type="InterPro" id="IPR036439">
    <property type="entry name" value="Dockerin_dom_sf"/>
</dbReference>
<feature type="domain" description="F5/8 type C" evidence="3">
    <location>
        <begin position="152"/>
        <end position="307"/>
    </location>
</feature>
<feature type="transmembrane region" description="Helical" evidence="2">
    <location>
        <begin position="12"/>
        <end position="30"/>
    </location>
</feature>
<feature type="compositionally biased region" description="Polar residues" evidence="1">
    <location>
        <begin position="245"/>
        <end position="259"/>
    </location>
</feature>
<keyword evidence="2" id="KW-0472">Membrane</keyword>
<dbReference type="InterPro" id="IPR018247">
    <property type="entry name" value="EF_Hand_1_Ca_BS"/>
</dbReference>
<dbReference type="InterPro" id="IPR027414">
    <property type="entry name" value="GH95_N_dom"/>
</dbReference>
<feature type="domain" description="Dockerin" evidence="4">
    <location>
        <begin position="1241"/>
        <end position="1303"/>
    </location>
</feature>
<dbReference type="SUPFAM" id="SSF49384">
    <property type="entry name" value="Carbohydrate-binding domain"/>
    <property type="match status" value="1"/>
</dbReference>
<dbReference type="PROSITE" id="PS51766">
    <property type="entry name" value="DOCKERIN"/>
    <property type="match status" value="1"/>
</dbReference>
<organism evidence="5 6">
    <name type="scientific">Paenibacillus odorifer</name>
    <dbReference type="NCBI Taxonomy" id="189426"/>
    <lineage>
        <taxon>Bacteria</taxon>
        <taxon>Bacillati</taxon>
        <taxon>Bacillota</taxon>
        <taxon>Bacilli</taxon>
        <taxon>Bacillales</taxon>
        <taxon>Paenibacillaceae</taxon>
        <taxon>Paenibacillus</taxon>
    </lineage>
</organism>
<evidence type="ECO:0000259" key="4">
    <source>
        <dbReference type="PROSITE" id="PS51766"/>
    </source>
</evidence>
<dbReference type="PROSITE" id="PS00018">
    <property type="entry name" value="EF_HAND_1"/>
    <property type="match status" value="2"/>
</dbReference>
<dbReference type="RefSeq" id="WP_076283292.1">
    <property type="nucleotide sequence ID" value="NZ_MPTW01000001.1"/>
</dbReference>
<evidence type="ECO:0000313" key="6">
    <source>
        <dbReference type="Proteomes" id="UP000187425"/>
    </source>
</evidence>
<dbReference type="InterPro" id="IPR008965">
    <property type="entry name" value="CBM2/CBM3_carb-bd_dom_sf"/>
</dbReference>
<evidence type="ECO:0000259" key="3">
    <source>
        <dbReference type="PROSITE" id="PS50022"/>
    </source>
</evidence>
<dbReference type="InterPro" id="IPR000421">
    <property type="entry name" value="FA58C"/>
</dbReference>
<dbReference type="InterPro" id="IPR049053">
    <property type="entry name" value="AFCA-like_C"/>
</dbReference>
<dbReference type="Pfam" id="PF00404">
    <property type="entry name" value="Dockerin_1"/>
    <property type="match status" value="1"/>
</dbReference>
<name>A0A1R0ZQ33_9BACL</name>
<feature type="region of interest" description="Disordered" evidence="1">
    <location>
        <begin position="238"/>
        <end position="269"/>
    </location>
</feature>
<sequence>MPIGKSRLVRKTAILLSVWIACSQILISILPSNGVLGPKVYADVQSAAETAPAADQDLSLWYQAPATNWETQALPIGNGYMGGMVFGGVEQERIQFNEKTLWSGGPGADSNYQYGIKDGAQQHVETIRQLLKEGKINEAKALVGKITGVMGAGDSSFGAYQAFGDVFLDFNRQSAYTVTASSDNPQYGEPISNLTDGSVNTKWYSGDGAPPFWVQWAYEEAKVITGYSFTSGNDVPDRDPKSWTLKGSNDGQQWTPLDNRSNEEFASRKQKKSYTFSNATAYKFYKFDLVSKGGTKIQLSEMEMTSASGNSGAQKYSDYRRELNLNDAMVRVSYTSGNVKYKREYFISYPDKVMVMRLTTDEHQPMTFDVRLTGAQPSNTVKGEGNKLTLSGKVPSNKMAYEAQLQVQHEGGTVTAKEGKLTVNGASVVTILMTAATDYANNYPTYKSDKTPKEIVEANLNAASTKSFNQLRASHLTDYKELFDRVSLDLGGVATNLPTNELLNGYKTNASDGEKRSLEALFFQYGRYLLIASSREGSLPANLQGVWNQVNNPPWNSDYHTNINVQMNYWPSEVVNLAETDIPYIDYIDSLREPGRETAQRHHGIEGEGWAIHTVNNPFGYTAPGSDFYWGWSPAANAFMVQQVWDHYAFSGDKDLLRGQVYDIIKETTQFWVKYLVEDSDGSLVSSPSYSPEQGDISVGVSYDQELVWELFTQFIKASEILGVDEQLRNEVMEKRSKLWMPQVGSWGQVQEWKNDIDSPTDQHRHISHLIGLYPGTLINEVNNPELFAAARVTLNSRGDGGTGWSKANKINLWARLLDGNRAHKLLGEQLRGSTLDNLFDTHPPFQIDGNFGATSGIAEMLLQSQTGSIDLLAALPDAWATGNVKGLVARGGFEVDMRWEGTILKEALLTSKQGNKASVKYPGFVQSNKFKVVRAGSGESINFTVNGNLIEFPTVKGQQYKIVSSVKPPVLPIKVDDKDPSIVYTGTWSPYSDAGDYKGTESYSNQQGASASFTFTGTSIKFISALQANHGHFDVYLDGGLVAEGVDGYGPSTMKQQVLFQQSNLSKGEHTIKIVVKGAKNNASSNTIAMIDAFEYVPVERNEPIAITLSGPKSINQGQTFTVDMGVSNVTDATYAQDIRLKYDENLLEYISGESMNDGIQVLESKNDPIGTIRLITASTGTGLTGDAKVLELSFKAKPVTKSELASIKVSSAVFGDANGLETEADLSNIEVEIKADEQPPIKSGDLNEDGKVSIGDLAIAASHYGKDQNSADWQTAKRADLNNDGKIDIMDLAAIAQKILN</sequence>
<dbReference type="InterPro" id="IPR002102">
    <property type="entry name" value="Cohesin_dom"/>
</dbReference>
<gene>
    <name evidence="5" type="ORF">BSK65_03760</name>
</gene>
<protein>
    <recommendedName>
        <fullName evidence="7">Dockerin domain-containing protein</fullName>
    </recommendedName>
</protein>
<dbReference type="InterPro" id="IPR008979">
    <property type="entry name" value="Galactose-bd-like_sf"/>
</dbReference>
<dbReference type="Gene3D" id="2.60.120.260">
    <property type="entry name" value="Galactose-binding domain-like"/>
    <property type="match status" value="2"/>
</dbReference>
<dbReference type="InterPro" id="IPR054363">
    <property type="entry name" value="GH95_cat"/>
</dbReference>
<evidence type="ECO:0008006" key="7">
    <source>
        <dbReference type="Google" id="ProtNLM"/>
    </source>
</evidence>